<feature type="compositionally biased region" description="Basic and acidic residues" evidence="5">
    <location>
        <begin position="124"/>
        <end position="135"/>
    </location>
</feature>
<evidence type="ECO:0000259" key="8">
    <source>
        <dbReference type="PROSITE" id="PS51294"/>
    </source>
</evidence>
<evidence type="ECO:0000313" key="9">
    <source>
        <dbReference type="EMBL" id="KAH0763063.1"/>
    </source>
</evidence>
<dbReference type="InterPro" id="IPR017930">
    <property type="entry name" value="Myb_dom"/>
</dbReference>
<sequence length="347" mass="38152">MSPSDSSSVVWSREEEKAFENAIALHWVEDSEQQWEQFASMVPTKTIDELKEHYQLLLEDVAAIEAGQVPIPNYKGEEASSSSTKEVNLGYPGSVDGRRSNCGYSNGFSGTTHDPIGHGGKGNSRSEQERRKGIPWTEEEHRLFLLGLDKFGKGDWRSISRNFVISRTPTQVASHAQKYFIRLNSMNRDRRRSSIHDITSINNGGDVSTHQAPITGQQVNPNPSNPAALGPSVKHRTQPNMHSMGMYGAPMGHPVAAPPSHLASAVGTPVMLPHGHHPPYVLPLAYPIPPPPPPMHHLEDSLAGKNRGSVLNAKSTNREQWHMIVGKRTNEGSVEKKKRGEPSLGNL</sequence>
<feature type="compositionally biased region" description="Polar residues" evidence="5">
    <location>
        <begin position="102"/>
        <end position="112"/>
    </location>
</feature>
<dbReference type="InterPro" id="IPR006447">
    <property type="entry name" value="Myb_dom_plants"/>
</dbReference>
<evidence type="ECO:0000256" key="2">
    <source>
        <dbReference type="ARBA" id="ARBA00023015"/>
    </source>
</evidence>
<organism evidence="9 10">
    <name type="scientific">Solanum tuberosum</name>
    <name type="common">Potato</name>
    <dbReference type="NCBI Taxonomy" id="4113"/>
    <lineage>
        <taxon>Eukaryota</taxon>
        <taxon>Viridiplantae</taxon>
        <taxon>Streptophyta</taxon>
        <taxon>Embryophyta</taxon>
        <taxon>Tracheophyta</taxon>
        <taxon>Spermatophyta</taxon>
        <taxon>Magnoliopsida</taxon>
        <taxon>eudicotyledons</taxon>
        <taxon>Gunneridae</taxon>
        <taxon>Pentapetalae</taxon>
        <taxon>asterids</taxon>
        <taxon>lamiids</taxon>
        <taxon>Solanales</taxon>
        <taxon>Solanaceae</taxon>
        <taxon>Solanoideae</taxon>
        <taxon>Solaneae</taxon>
        <taxon>Solanum</taxon>
    </lineage>
</organism>
<feature type="domain" description="Myb-like" evidence="6">
    <location>
        <begin position="128"/>
        <end position="180"/>
    </location>
</feature>
<keyword evidence="10" id="KW-1185">Reference proteome</keyword>
<dbReference type="PROSITE" id="PS51294">
    <property type="entry name" value="HTH_MYB"/>
    <property type="match status" value="1"/>
</dbReference>
<evidence type="ECO:0000256" key="1">
    <source>
        <dbReference type="ARBA" id="ARBA00004123"/>
    </source>
</evidence>
<dbReference type="SUPFAM" id="SSF46689">
    <property type="entry name" value="Homeodomain-like"/>
    <property type="match status" value="2"/>
</dbReference>
<feature type="region of interest" description="Disordered" evidence="5">
    <location>
        <begin position="96"/>
        <end position="135"/>
    </location>
</feature>
<evidence type="ECO:0000256" key="3">
    <source>
        <dbReference type="ARBA" id="ARBA00023163"/>
    </source>
</evidence>
<evidence type="ECO:0000256" key="4">
    <source>
        <dbReference type="ARBA" id="ARBA00023242"/>
    </source>
</evidence>
<dbReference type="Proteomes" id="UP000826656">
    <property type="component" value="Unassembled WGS sequence"/>
</dbReference>
<evidence type="ECO:0000259" key="6">
    <source>
        <dbReference type="PROSITE" id="PS50090"/>
    </source>
</evidence>
<dbReference type="InterPro" id="IPR017884">
    <property type="entry name" value="SANT_dom"/>
</dbReference>
<dbReference type="PANTHER" id="PTHR44042">
    <property type="entry name" value="DUPLICATED HOMEODOMAIN-LIKE SUPERFAMILY PROTEIN-RELATED"/>
    <property type="match status" value="1"/>
</dbReference>
<dbReference type="PROSITE" id="PS50090">
    <property type="entry name" value="MYB_LIKE"/>
    <property type="match status" value="2"/>
</dbReference>
<proteinExistence type="predicted"/>
<name>A0ABQ7VGX5_SOLTU</name>
<feature type="region of interest" description="Disordered" evidence="5">
    <location>
        <begin position="326"/>
        <end position="347"/>
    </location>
</feature>
<dbReference type="Pfam" id="PF00249">
    <property type="entry name" value="Myb_DNA-binding"/>
    <property type="match status" value="2"/>
</dbReference>
<evidence type="ECO:0000256" key="5">
    <source>
        <dbReference type="SAM" id="MobiDB-lite"/>
    </source>
</evidence>
<dbReference type="PROSITE" id="PS51293">
    <property type="entry name" value="SANT"/>
    <property type="match status" value="1"/>
</dbReference>
<feature type="domain" description="SANT" evidence="7">
    <location>
        <begin position="136"/>
        <end position="184"/>
    </location>
</feature>
<comment type="caution">
    <text evidence="9">The sequence shown here is derived from an EMBL/GenBank/DDBJ whole genome shotgun (WGS) entry which is preliminary data.</text>
</comment>
<reference evidence="9 10" key="1">
    <citation type="journal article" date="2021" name="bioRxiv">
        <title>Chromosome-scale and haplotype-resolved genome assembly of a tetraploid potato cultivar.</title>
        <authorList>
            <person name="Sun H."/>
            <person name="Jiao W.-B."/>
            <person name="Krause K."/>
            <person name="Campoy J.A."/>
            <person name="Goel M."/>
            <person name="Folz-Donahue K."/>
            <person name="Kukat C."/>
            <person name="Huettel B."/>
            <person name="Schneeberger K."/>
        </authorList>
    </citation>
    <scope>NUCLEOTIDE SEQUENCE [LARGE SCALE GENOMIC DNA]</scope>
    <source>
        <strain evidence="9">SolTubOtavaFocal</strain>
        <tissue evidence="9">Leaves</tissue>
    </source>
</reference>
<gene>
    <name evidence="9" type="ORF">KY290_019136</name>
</gene>
<comment type="subcellular location">
    <subcellularLocation>
        <location evidence="1">Nucleus</location>
    </subcellularLocation>
</comment>
<dbReference type="Gene3D" id="1.10.10.60">
    <property type="entry name" value="Homeodomain-like"/>
    <property type="match status" value="2"/>
</dbReference>
<dbReference type="NCBIfam" id="TIGR01557">
    <property type="entry name" value="myb_SHAQKYF"/>
    <property type="match status" value="1"/>
</dbReference>
<dbReference type="InterPro" id="IPR009057">
    <property type="entry name" value="Homeodomain-like_sf"/>
</dbReference>
<dbReference type="CDD" id="cd00167">
    <property type="entry name" value="SANT"/>
    <property type="match status" value="2"/>
</dbReference>
<protein>
    <recommendedName>
        <fullName evidence="11">DNA binding protein</fullName>
    </recommendedName>
</protein>
<accession>A0ABQ7VGX5</accession>
<evidence type="ECO:0000313" key="10">
    <source>
        <dbReference type="Proteomes" id="UP000826656"/>
    </source>
</evidence>
<feature type="compositionally biased region" description="Basic and acidic residues" evidence="5">
    <location>
        <begin position="328"/>
        <end position="341"/>
    </location>
</feature>
<evidence type="ECO:0000259" key="7">
    <source>
        <dbReference type="PROSITE" id="PS51293"/>
    </source>
</evidence>
<dbReference type="PANTHER" id="PTHR44042:SF66">
    <property type="entry name" value="MYB FAMILY TRANSCRIPTION FACTOR"/>
    <property type="match status" value="1"/>
</dbReference>
<keyword evidence="4" id="KW-0539">Nucleus</keyword>
<feature type="domain" description="HTH myb-type" evidence="8">
    <location>
        <begin position="128"/>
        <end position="184"/>
    </location>
</feature>
<dbReference type="SMART" id="SM00717">
    <property type="entry name" value="SANT"/>
    <property type="match status" value="2"/>
</dbReference>
<keyword evidence="2" id="KW-0805">Transcription regulation</keyword>
<keyword evidence="3" id="KW-0804">Transcription</keyword>
<feature type="domain" description="Myb-like" evidence="6">
    <location>
        <begin position="11"/>
        <end position="58"/>
    </location>
</feature>
<dbReference type="InterPro" id="IPR001005">
    <property type="entry name" value="SANT/Myb"/>
</dbReference>
<dbReference type="EMBL" id="JAIVGD010000013">
    <property type="protein sequence ID" value="KAH0763063.1"/>
    <property type="molecule type" value="Genomic_DNA"/>
</dbReference>
<evidence type="ECO:0008006" key="11">
    <source>
        <dbReference type="Google" id="ProtNLM"/>
    </source>
</evidence>